<evidence type="ECO:0000256" key="9">
    <source>
        <dbReference type="ARBA" id="ARBA00023136"/>
    </source>
</evidence>
<comment type="similarity">
    <text evidence="2">Belongs to the GSP J family.</text>
</comment>
<sequence length="254" mass="27936">MKPTLPCRQPDHRHPTAGRPRNAQARAFTLLELLIAVAVFAVVLLAMHGVFYGAIQLRNRTAGSVDAAGPVEFTMARLRRDLQNLVPPGGVFFGPLQSDPQGTNASVDLLVGLGARRLSPDFYTASGIVDAFQPWGNVQKVAYGLMSPTNRSQGMELVRAVTRNLLAPNPEPPELEFLMDRVEDVRFEFFDGSRWVSTWDSTVQPQVLPLAIRVRIARLPEPTTRVEPQPLELVVPVWVRPVTNNVTATEGQGA</sequence>
<dbReference type="PANTHER" id="PTHR39583:SF2">
    <property type="entry name" value="TYPE II SECRETION SYSTEM PROTEIN J"/>
    <property type="match status" value="1"/>
</dbReference>
<dbReference type="GO" id="GO:0015628">
    <property type="term" value="P:protein secretion by the type II secretion system"/>
    <property type="evidence" value="ECO:0007669"/>
    <property type="project" value="InterPro"/>
</dbReference>
<dbReference type="PANTHER" id="PTHR39583">
    <property type="entry name" value="TYPE II SECRETION SYSTEM PROTEIN J-RELATED"/>
    <property type="match status" value="1"/>
</dbReference>
<name>A0A6M1RXD0_9BACT</name>
<evidence type="ECO:0000256" key="11">
    <source>
        <dbReference type="SAM" id="Phobius"/>
    </source>
</evidence>
<dbReference type="RefSeq" id="WP_165107412.1">
    <property type="nucleotide sequence ID" value="NZ_JAAKYA010000053.1"/>
</dbReference>
<dbReference type="Proteomes" id="UP000477311">
    <property type="component" value="Unassembled WGS sequence"/>
</dbReference>
<dbReference type="InterPro" id="IPR012902">
    <property type="entry name" value="N_methyl_site"/>
</dbReference>
<evidence type="ECO:0000256" key="8">
    <source>
        <dbReference type="ARBA" id="ARBA00022989"/>
    </source>
</evidence>
<keyword evidence="7 11" id="KW-0812">Transmembrane</keyword>
<comment type="subcellular location">
    <subcellularLocation>
        <location evidence="1">Cell inner membrane</location>
        <topology evidence="1">Single-pass membrane protein</topology>
    </subcellularLocation>
</comment>
<dbReference type="InterPro" id="IPR010055">
    <property type="entry name" value="T2SS_protein-GspJ"/>
</dbReference>
<proteinExistence type="inferred from homology"/>
<organism evidence="12 13">
    <name type="scientific">Limisphaera ngatamarikiensis</name>
    <dbReference type="NCBI Taxonomy" id="1324935"/>
    <lineage>
        <taxon>Bacteria</taxon>
        <taxon>Pseudomonadati</taxon>
        <taxon>Verrucomicrobiota</taxon>
        <taxon>Verrucomicrobiia</taxon>
        <taxon>Limisphaerales</taxon>
        <taxon>Limisphaeraceae</taxon>
        <taxon>Limisphaera</taxon>
    </lineage>
</organism>
<dbReference type="AlphaFoldDB" id="A0A6M1RXD0"/>
<keyword evidence="5" id="KW-0488">Methylation</keyword>
<evidence type="ECO:0000256" key="3">
    <source>
        <dbReference type="ARBA" id="ARBA00021539"/>
    </source>
</evidence>
<evidence type="ECO:0000313" key="12">
    <source>
        <dbReference type="EMBL" id="NGO39412.1"/>
    </source>
</evidence>
<evidence type="ECO:0000256" key="2">
    <source>
        <dbReference type="ARBA" id="ARBA00011084"/>
    </source>
</evidence>
<comment type="caution">
    <text evidence="12">The sequence shown here is derived from an EMBL/GenBank/DDBJ whole genome shotgun (WGS) entry which is preliminary data.</text>
</comment>
<dbReference type="SUPFAM" id="SSF54523">
    <property type="entry name" value="Pili subunits"/>
    <property type="match status" value="1"/>
</dbReference>
<evidence type="ECO:0000256" key="5">
    <source>
        <dbReference type="ARBA" id="ARBA00022481"/>
    </source>
</evidence>
<dbReference type="InterPro" id="IPR045584">
    <property type="entry name" value="Pilin-like"/>
</dbReference>
<evidence type="ECO:0000256" key="10">
    <source>
        <dbReference type="SAM" id="MobiDB-lite"/>
    </source>
</evidence>
<keyword evidence="4" id="KW-1003">Cell membrane</keyword>
<evidence type="ECO:0000256" key="4">
    <source>
        <dbReference type="ARBA" id="ARBA00022475"/>
    </source>
</evidence>
<gene>
    <name evidence="12" type="ORF">G4L39_08370</name>
</gene>
<keyword evidence="6" id="KW-0997">Cell inner membrane</keyword>
<reference evidence="12 13" key="1">
    <citation type="submission" date="2020-02" db="EMBL/GenBank/DDBJ databases">
        <title>Draft genome sequence of Limisphaera ngatamarikiensis NGM72.4T, a thermophilic Verrucomicrobia grouped in subdivision 3.</title>
        <authorList>
            <person name="Carere C.R."/>
            <person name="Steen J."/>
            <person name="Hugenholtz P."/>
            <person name="Stott M.B."/>
        </authorList>
    </citation>
    <scope>NUCLEOTIDE SEQUENCE [LARGE SCALE GENOMIC DNA]</scope>
    <source>
        <strain evidence="12 13">NGM72.4</strain>
    </source>
</reference>
<accession>A0A6M1RXD0</accession>
<dbReference type="NCBIfam" id="TIGR02532">
    <property type="entry name" value="IV_pilin_GFxxxE"/>
    <property type="match status" value="1"/>
</dbReference>
<evidence type="ECO:0000256" key="6">
    <source>
        <dbReference type="ARBA" id="ARBA00022519"/>
    </source>
</evidence>
<dbReference type="GO" id="GO:0005886">
    <property type="term" value="C:plasma membrane"/>
    <property type="evidence" value="ECO:0007669"/>
    <property type="project" value="UniProtKB-SubCell"/>
</dbReference>
<keyword evidence="8 11" id="KW-1133">Transmembrane helix</keyword>
<feature type="region of interest" description="Disordered" evidence="10">
    <location>
        <begin position="1"/>
        <end position="20"/>
    </location>
</feature>
<keyword evidence="13" id="KW-1185">Reference proteome</keyword>
<dbReference type="Pfam" id="PF11612">
    <property type="entry name" value="T2SSJ"/>
    <property type="match status" value="1"/>
</dbReference>
<dbReference type="InterPro" id="IPR051621">
    <property type="entry name" value="T2SS_protein_J"/>
</dbReference>
<feature type="transmembrane region" description="Helical" evidence="11">
    <location>
        <begin position="33"/>
        <end position="55"/>
    </location>
</feature>
<dbReference type="EMBL" id="JAAKYA010000053">
    <property type="protein sequence ID" value="NGO39412.1"/>
    <property type="molecule type" value="Genomic_DNA"/>
</dbReference>
<keyword evidence="9 11" id="KW-0472">Membrane</keyword>
<protein>
    <recommendedName>
        <fullName evidence="3">Type II secretion system protein J</fullName>
    </recommendedName>
</protein>
<evidence type="ECO:0000256" key="7">
    <source>
        <dbReference type="ARBA" id="ARBA00022692"/>
    </source>
</evidence>
<dbReference type="Pfam" id="PF07963">
    <property type="entry name" value="N_methyl"/>
    <property type="match status" value="1"/>
</dbReference>
<dbReference type="GO" id="GO:0015627">
    <property type="term" value="C:type II protein secretion system complex"/>
    <property type="evidence" value="ECO:0007669"/>
    <property type="project" value="InterPro"/>
</dbReference>
<evidence type="ECO:0000313" key="13">
    <source>
        <dbReference type="Proteomes" id="UP000477311"/>
    </source>
</evidence>
<evidence type="ECO:0000256" key="1">
    <source>
        <dbReference type="ARBA" id="ARBA00004377"/>
    </source>
</evidence>